<dbReference type="AlphaFoldDB" id="A0A369N1X6"/>
<keyword evidence="1" id="KW-0812">Transmembrane</keyword>
<evidence type="ECO:0000313" key="9">
    <source>
        <dbReference type="Proteomes" id="UP000312594"/>
    </source>
</evidence>
<dbReference type="Proteomes" id="UP000253752">
    <property type="component" value="Unassembled WGS sequence"/>
</dbReference>
<protein>
    <submittedName>
        <fullName evidence="3">Uncharacterized protein</fullName>
    </submittedName>
</protein>
<evidence type="ECO:0000313" key="4">
    <source>
        <dbReference type="EMBL" id="RDC40975.1"/>
    </source>
</evidence>
<evidence type="ECO:0000313" key="7">
    <source>
        <dbReference type="Proteomes" id="UP000253857"/>
    </source>
</evidence>
<dbReference type="Proteomes" id="UP000253857">
    <property type="component" value="Unassembled WGS sequence"/>
</dbReference>
<sequence length="152" mass="16354">MERKKLFVRVGIGVAGALLLVGIFAVANAVGDSNAMRRGIDEGFELRGTYQGDPGRDGIGTIAFQTLDGEPSWEASKAPGAHVKGAFKETVDPNIYVLEDESGNGVGWVHLAYSDAQGAGALYVRYGAGDLVEMRKVDRVPGYMRYDNERNT</sequence>
<dbReference type="EMBL" id="PPTY01000032">
    <property type="protein sequence ID" value="RDB82624.1"/>
    <property type="molecule type" value="Genomic_DNA"/>
</dbReference>
<evidence type="ECO:0000313" key="3">
    <source>
        <dbReference type="EMBL" id="RDB82624.1"/>
    </source>
</evidence>
<dbReference type="Proteomes" id="UP000253915">
    <property type="component" value="Unassembled WGS sequence"/>
</dbReference>
<evidence type="ECO:0000313" key="2">
    <source>
        <dbReference type="EMBL" id="RDB77148.1"/>
    </source>
</evidence>
<dbReference type="EMBL" id="PPTX01000019">
    <property type="protein sequence ID" value="RDB77148.1"/>
    <property type="molecule type" value="Genomic_DNA"/>
</dbReference>
<keyword evidence="1" id="KW-1133">Transmembrane helix</keyword>
<proteinExistence type="predicted"/>
<reference evidence="6 7" key="2">
    <citation type="journal article" date="2018" name="Elife">
        <title>Discovery and characterization of a prevalent human gut bacterial enzyme sufficient for the inactivation of a family of plant toxins.</title>
        <authorList>
            <person name="Koppel N."/>
            <person name="Bisanz J.E."/>
            <person name="Pandelia M.E."/>
            <person name="Turnbaugh P.J."/>
            <person name="Balskus E.P."/>
        </authorList>
    </citation>
    <scope>NUCLEOTIDE SEQUENCE [LARGE SCALE GENOMIC DNA]</scope>
    <source>
        <strain evidence="4 8">16A</strain>
        <strain evidence="3 7">FAA1-1-60AUCSF</strain>
        <strain evidence="2 6">MR1 #12</strain>
    </source>
</reference>
<keyword evidence="1" id="KW-0472">Membrane</keyword>
<reference evidence="5 9" key="1">
    <citation type="journal article" date="2005" name="Appl. Environ. Microbiol.">
        <title>Intestinal bacterial communities that produce active estrogen-like compounds enterodiol and enterolactone in humans.</title>
        <authorList>
            <person name="Clavel T."/>
            <person name="Henderson G."/>
            <person name="Alpert C.A."/>
            <person name="Philippe C."/>
            <person name="Rigottier-Gois L."/>
            <person name="Dore J."/>
            <person name="Blaut M."/>
        </authorList>
    </citation>
    <scope>NUCLEOTIDE SEQUENCE [LARGE SCALE GENOMIC DNA]</scope>
    <source>
        <strain evidence="5 9">SECO-MT75m2</strain>
    </source>
</reference>
<evidence type="ECO:0000256" key="1">
    <source>
        <dbReference type="SAM" id="Phobius"/>
    </source>
</evidence>
<dbReference type="EMBL" id="VEVP01000002">
    <property type="protein sequence ID" value="TNU95951.1"/>
    <property type="molecule type" value="Genomic_DNA"/>
</dbReference>
<reference evidence="5" key="3">
    <citation type="submission" date="2019-06" db="EMBL/GenBank/DDBJ databases">
        <authorList>
            <person name="Bisanz J.E."/>
            <person name="Turnbaugh P.J."/>
        </authorList>
    </citation>
    <scope>NUCLEOTIDE SEQUENCE</scope>
    <source>
        <strain evidence="5">SECO-MT75m2</strain>
    </source>
</reference>
<dbReference type="Proteomes" id="UP000312594">
    <property type="component" value="Unassembled WGS sequence"/>
</dbReference>
<comment type="caution">
    <text evidence="3">The sequence shown here is derived from an EMBL/GenBank/DDBJ whole genome shotgun (WGS) entry which is preliminary data.</text>
</comment>
<evidence type="ECO:0000313" key="6">
    <source>
        <dbReference type="Proteomes" id="UP000253752"/>
    </source>
</evidence>
<dbReference type="EMBL" id="PPUQ01000002">
    <property type="protein sequence ID" value="RDC40975.1"/>
    <property type="molecule type" value="Genomic_DNA"/>
</dbReference>
<gene>
    <name evidence="4" type="ORF">C1853_02450</name>
    <name evidence="3" type="ORF">C1871_13230</name>
    <name evidence="2" type="ORF">C1872_11870</name>
    <name evidence="5" type="ORF">FIC87_01010</name>
</gene>
<name>A0A369N1X6_EGGLN</name>
<dbReference type="RefSeq" id="WP_009305879.1">
    <property type="nucleotide sequence ID" value="NZ_AP025575.1"/>
</dbReference>
<accession>A0A369N1X6</accession>
<feature type="transmembrane region" description="Helical" evidence="1">
    <location>
        <begin position="6"/>
        <end position="30"/>
    </location>
</feature>
<evidence type="ECO:0000313" key="8">
    <source>
        <dbReference type="Proteomes" id="UP000253915"/>
    </source>
</evidence>
<evidence type="ECO:0000313" key="5">
    <source>
        <dbReference type="EMBL" id="TNU95951.1"/>
    </source>
</evidence>
<organism evidence="3 7">
    <name type="scientific">Eggerthella lenta</name>
    <name type="common">Eubacterium lentum</name>
    <dbReference type="NCBI Taxonomy" id="84112"/>
    <lineage>
        <taxon>Bacteria</taxon>
        <taxon>Bacillati</taxon>
        <taxon>Actinomycetota</taxon>
        <taxon>Coriobacteriia</taxon>
        <taxon>Eggerthellales</taxon>
        <taxon>Eggerthellaceae</taxon>
        <taxon>Eggerthella</taxon>
    </lineage>
</organism>